<organism evidence="1 2">
    <name type="scientific">Ambrosiozyma monospora</name>
    <name type="common">Yeast</name>
    <name type="synonym">Endomycopsis monosporus</name>
    <dbReference type="NCBI Taxonomy" id="43982"/>
    <lineage>
        <taxon>Eukaryota</taxon>
        <taxon>Fungi</taxon>
        <taxon>Dikarya</taxon>
        <taxon>Ascomycota</taxon>
        <taxon>Saccharomycotina</taxon>
        <taxon>Pichiomycetes</taxon>
        <taxon>Pichiales</taxon>
        <taxon>Pichiaceae</taxon>
        <taxon>Ambrosiozyma</taxon>
    </lineage>
</organism>
<sequence length="127" mass="14679">MVFYITLTSSLITYSKKKVVFALDQFVSICISLGTKFVKGKFVGSIMKFFISERNQKIRNFIRSELLLEVVVEKVKSCDMVIRSVLIAVVDDPFVPNVYLRHVPFDPSVFLNIVMFHYSLDLQFNNI</sequence>
<name>A0ACB5SUE6_AMBMO</name>
<proteinExistence type="predicted"/>
<evidence type="ECO:0000313" key="2">
    <source>
        <dbReference type="Proteomes" id="UP001165064"/>
    </source>
</evidence>
<dbReference type="EMBL" id="BSXS01000613">
    <property type="protein sequence ID" value="GME73178.1"/>
    <property type="molecule type" value="Genomic_DNA"/>
</dbReference>
<comment type="caution">
    <text evidence="1">The sequence shown here is derived from an EMBL/GenBank/DDBJ whole genome shotgun (WGS) entry which is preliminary data.</text>
</comment>
<keyword evidence="2" id="KW-1185">Reference proteome</keyword>
<reference evidence="1" key="1">
    <citation type="submission" date="2023-04" db="EMBL/GenBank/DDBJ databases">
        <title>Ambrosiozyma monospora NBRC 10751.</title>
        <authorList>
            <person name="Ichikawa N."/>
            <person name="Sato H."/>
            <person name="Tonouchi N."/>
        </authorList>
    </citation>
    <scope>NUCLEOTIDE SEQUENCE</scope>
    <source>
        <strain evidence="1">NBRC 10751</strain>
    </source>
</reference>
<gene>
    <name evidence="1" type="ORF">Amon02_000129300</name>
</gene>
<evidence type="ECO:0000313" key="1">
    <source>
        <dbReference type="EMBL" id="GME73178.1"/>
    </source>
</evidence>
<accession>A0ACB5SUE6</accession>
<protein>
    <submittedName>
        <fullName evidence="1">Unnamed protein product</fullName>
    </submittedName>
</protein>
<dbReference type="Proteomes" id="UP001165064">
    <property type="component" value="Unassembled WGS sequence"/>
</dbReference>